<accession>L0FUT7</accession>
<dbReference type="PANTHER" id="PTHR45947:SF3">
    <property type="entry name" value="SULFOQUINOVOSYL TRANSFERASE SQD2"/>
    <property type="match status" value="1"/>
</dbReference>
<protein>
    <submittedName>
        <fullName evidence="3">N-acetyl-alpha-D-glucosaminyl L-malate synthase BshA</fullName>
    </submittedName>
</protein>
<evidence type="ECO:0000259" key="2">
    <source>
        <dbReference type="Pfam" id="PF13439"/>
    </source>
</evidence>
<dbReference type="eggNOG" id="COG0438">
    <property type="taxonomic scope" value="Bacteria"/>
</dbReference>
<dbReference type="HOGENOM" id="CLU_009583_2_5_10"/>
<gene>
    <name evidence="3" type="ordered locus">Echvi_0777</name>
</gene>
<dbReference type="InterPro" id="IPR028098">
    <property type="entry name" value="Glyco_trans_4-like_N"/>
</dbReference>
<dbReference type="PANTHER" id="PTHR45947">
    <property type="entry name" value="SULFOQUINOVOSYL TRANSFERASE SQD2"/>
    <property type="match status" value="1"/>
</dbReference>
<reference evidence="4" key="1">
    <citation type="submission" date="2012-02" db="EMBL/GenBank/DDBJ databases">
        <title>The complete genome of Echinicola vietnamensis DSM 17526.</title>
        <authorList>
            <person name="Lucas S."/>
            <person name="Copeland A."/>
            <person name="Lapidus A."/>
            <person name="Glavina del Rio T."/>
            <person name="Dalin E."/>
            <person name="Tice H."/>
            <person name="Bruce D."/>
            <person name="Goodwin L."/>
            <person name="Pitluck S."/>
            <person name="Peters L."/>
            <person name="Ovchinnikova G."/>
            <person name="Teshima H."/>
            <person name="Kyrpides N."/>
            <person name="Mavromatis K."/>
            <person name="Ivanova N."/>
            <person name="Brettin T."/>
            <person name="Detter J.C."/>
            <person name="Han C."/>
            <person name="Larimer F."/>
            <person name="Land M."/>
            <person name="Hauser L."/>
            <person name="Markowitz V."/>
            <person name="Cheng J.-F."/>
            <person name="Hugenholtz P."/>
            <person name="Woyke T."/>
            <person name="Wu D."/>
            <person name="Brambilla E."/>
            <person name="Klenk H.-P."/>
            <person name="Eisen J.A."/>
        </authorList>
    </citation>
    <scope>NUCLEOTIDE SEQUENCE [LARGE SCALE GENOMIC DNA]</scope>
    <source>
        <strain evidence="4">DSM 17526 / LMG 23754 / KMM 6221</strain>
    </source>
</reference>
<dbReference type="InterPro" id="IPR050194">
    <property type="entry name" value="Glycosyltransferase_grp1"/>
</dbReference>
<keyword evidence="4" id="KW-1185">Reference proteome</keyword>
<dbReference type="KEGG" id="evi:Echvi_0777"/>
<evidence type="ECO:0000313" key="4">
    <source>
        <dbReference type="Proteomes" id="UP000010796"/>
    </source>
</evidence>
<evidence type="ECO:0000259" key="1">
    <source>
        <dbReference type="Pfam" id="PF00534"/>
    </source>
</evidence>
<dbReference type="RefSeq" id="WP_015264618.1">
    <property type="nucleotide sequence ID" value="NC_019904.1"/>
</dbReference>
<organism evidence="3 4">
    <name type="scientific">Echinicola vietnamensis (strain DSM 17526 / LMG 23754 / KMM 6221)</name>
    <dbReference type="NCBI Taxonomy" id="926556"/>
    <lineage>
        <taxon>Bacteria</taxon>
        <taxon>Pseudomonadati</taxon>
        <taxon>Bacteroidota</taxon>
        <taxon>Cytophagia</taxon>
        <taxon>Cytophagales</taxon>
        <taxon>Cyclobacteriaceae</taxon>
        <taxon>Echinicola</taxon>
    </lineage>
</organism>
<dbReference type="STRING" id="926556.Echvi_0777"/>
<dbReference type="AlphaFoldDB" id="L0FUT7"/>
<proteinExistence type="predicted"/>
<name>L0FUT7_ECHVK</name>
<feature type="domain" description="Glycosyl transferase family 1" evidence="1">
    <location>
        <begin position="185"/>
        <end position="341"/>
    </location>
</feature>
<dbReference type="Pfam" id="PF00534">
    <property type="entry name" value="Glycos_transf_1"/>
    <property type="match status" value="1"/>
</dbReference>
<dbReference type="SUPFAM" id="SSF53756">
    <property type="entry name" value="UDP-Glycosyltransferase/glycogen phosphorylase"/>
    <property type="match status" value="1"/>
</dbReference>
<dbReference type="InterPro" id="IPR001296">
    <property type="entry name" value="Glyco_trans_1"/>
</dbReference>
<dbReference type="GO" id="GO:0071793">
    <property type="term" value="P:bacillithiol biosynthetic process"/>
    <property type="evidence" value="ECO:0007669"/>
    <property type="project" value="InterPro"/>
</dbReference>
<evidence type="ECO:0000313" key="3">
    <source>
        <dbReference type="EMBL" id="AGA77052.1"/>
    </source>
</evidence>
<sequence length="379" mass="42459">MKIGIVCYPTFGGSGVVATELGKALAKEGHEVHFITYKQPTRLDFLSENLFYHEVDIKSYPLFEHPPYELALASKMVNVVKFEKLDLLHVHYAIPHASAAYMAKQILKTQGIEIPVVTTLHGTDITLVGKDPSYEPVVTFSINQSDGVTAVSEDLKQATYDHFEIKNGIQVIPNFIDLDRFKKQRKEHFKRAICPDDEKLLVHTSNFRKVKRVEDVIRVFYEVRKVVPAKLLLVGDGPERDKMERLCRELGTCEDTRFLGKLDAVEEVLSVADLFLIPSEKESFGLAALEAMACEVPVLSSNAGGIPELNIDGVTGFACAVGDIKGMTEKALHILSDQNLPAFKKRALARAKEFDVSNILPRYEEFYKKTIEKTLTTSK</sequence>
<feature type="domain" description="Glycosyltransferase subfamily 4-like N-terminal" evidence="2">
    <location>
        <begin position="11"/>
        <end position="180"/>
    </location>
</feature>
<dbReference type="Proteomes" id="UP000010796">
    <property type="component" value="Chromosome"/>
</dbReference>
<dbReference type="Pfam" id="PF13439">
    <property type="entry name" value="Glyco_transf_4"/>
    <property type="match status" value="1"/>
</dbReference>
<dbReference type="GO" id="GO:0016757">
    <property type="term" value="F:glycosyltransferase activity"/>
    <property type="evidence" value="ECO:0007669"/>
    <property type="project" value="InterPro"/>
</dbReference>
<dbReference type="NCBIfam" id="TIGR03999">
    <property type="entry name" value="thiol_BshA"/>
    <property type="match status" value="1"/>
</dbReference>
<dbReference type="EMBL" id="CP003346">
    <property type="protein sequence ID" value="AGA77052.1"/>
    <property type="molecule type" value="Genomic_DNA"/>
</dbReference>
<dbReference type="InterPro" id="IPR023881">
    <property type="entry name" value="Thiol_BshA"/>
</dbReference>
<dbReference type="OrthoDB" id="9810929at2"/>
<dbReference type="Gene3D" id="3.40.50.2000">
    <property type="entry name" value="Glycogen Phosphorylase B"/>
    <property type="match status" value="2"/>
</dbReference>